<dbReference type="GO" id="GO:0004315">
    <property type="term" value="F:3-oxoacyl-[acyl-carrier-protein] synthase activity"/>
    <property type="evidence" value="ECO:0007669"/>
    <property type="project" value="InterPro"/>
</dbReference>
<evidence type="ECO:0000313" key="6">
    <source>
        <dbReference type="Proteomes" id="UP000192907"/>
    </source>
</evidence>
<feature type="domain" description="Beta-ketoacyl-[acyl-carrier-protein] synthase III C-terminal" evidence="3">
    <location>
        <begin position="248"/>
        <end position="334"/>
    </location>
</feature>
<dbReference type="CDD" id="cd00830">
    <property type="entry name" value="KAS_III"/>
    <property type="match status" value="1"/>
</dbReference>
<dbReference type="Gene3D" id="3.40.47.10">
    <property type="match status" value="1"/>
</dbReference>
<feature type="domain" description="Beta-ketoacyl-[acyl-carrier-protein] synthase III N-terminal" evidence="4">
    <location>
        <begin position="131"/>
        <end position="210"/>
    </location>
</feature>
<gene>
    <name evidence="5" type="ORF">SAMN06296036_11090</name>
</gene>
<name>A0A1Y6BY32_9BACT</name>
<evidence type="ECO:0000256" key="1">
    <source>
        <dbReference type="ARBA" id="ARBA00022679"/>
    </source>
</evidence>
<dbReference type="Proteomes" id="UP000192907">
    <property type="component" value="Unassembled WGS sequence"/>
</dbReference>
<dbReference type="InterPro" id="IPR016039">
    <property type="entry name" value="Thiolase-like"/>
</dbReference>
<dbReference type="GO" id="GO:0006633">
    <property type="term" value="P:fatty acid biosynthetic process"/>
    <property type="evidence" value="ECO:0007669"/>
    <property type="project" value="InterPro"/>
</dbReference>
<dbReference type="Pfam" id="PF08545">
    <property type="entry name" value="ACP_syn_III"/>
    <property type="match status" value="1"/>
</dbReference>
<evidence type="ECO:0000259" key="3">
    <source>
        <dbReference type="Pfam" id="PF08541"/>
    </source>
</evidence>
<dbReference type="EMBL" id="FWZT01000010">
    <property type="protein sequence ID" value="SMF33517.1"/>
    <property type="molecule type" value="Genomic_DNA"/>
</dbReference>
<evidence type="ECO:0000256" key="2">
    <source>
        <dbReference type="ARBA" id="ARBA00023315"/>
    </source>
</evidence>
<dbReference type="OrthoDB" id="9815506at2"/>
<sequence>MSRPQAFIHGMGHYHPNTVLNNDFFDELDIGSDAQWVEDRTGIRSRRSVLTVSDLIAMKEQRTTLTELRAQGRVQSIADIAELAWKNLQENTKHSFADPDLVICGTSVPDYAIPANACTISQRLGFPSASFDANSACSSFVVNMHLARGLVHSGLNQKIAIFNPERYSLRIDFRDKNSCVLFGDGSACSYLSHEPKPGSLKVVDTFIASDPEGYELVQIPDDGYFSQNGRAVQKFAITRTIEATRAIMDRNQLGPDDIHYFAGHQANLRMITSATERLGFDPDKHIFNVDEYGNQGAAGAPAVLSMNWNRFKTGDRIIVTVVGSGLTWGAALLEKT</sequence>
<accession>A0A1Y6BY32</accession>
<dbReference type="PANTHER" id="PTHR34069">
    <property type="entry name" value="3-OXOACYL-[ACYL-CARRIER-PROTEIN] SYNTHASE 3"/>
    <property type="match status" value="1"/>
</dbReference>
<evidence type="ECO:0000259" key="4">
    <source>
        <dbReference type="Pfam" id="PF08545"/>
    </source>
</evidence>
<dbReference type="STRING" id="1513793.SAMN06296036_11090"/>
<keyword evidence="2" id="KW-0012">Acyltransferase</keyword>
<dbReference type="InterPro" id="IPR013751">
    <property type="entry name" value="ACP_syn_III_N"/>
</dbReference>
<keyword evidence="1" id="KW-0808">Transferase</keyword>
<evidence type="ECO:0000313" key="5">
    <source>
        <dbReference type="EMBL" id="SMF33517.1"/>
    </source>
</evidence>
<dbReference type="GO" id="GO:0044550">
    <property type="term" value="P:secondary metabolite biosynthetic process"/>
    <property type="evidence" value="ECO:0007669"/>
    <property type="project" value="TreeGrafter"/>
</dbReference>
<dbReference type="PANTHER" id="PTHR34069:SF2">
    <property type="entry name" value="BETA-KETOACYL-[ACYL-CARRIER-PROTEIN] SYNTHASE III"/>
    <property type="match status" value="1"/>
</dbReference>
<protein>
    <submittedName>
        <fullName evidence="5">3-oxoacyl-[acyl-carrier-protein] synthase-3</fullName>
    </submittedName>
</protein>
<proteinExistence type="predicted"/>
<dbReference type="AlphaFoldDB" id="A0A1Y6BY32"/>
<keyword evidence="6" id="KW-1185">Reference proteome</keyword>
<organism evidence="5 6">
    <name type="scientific">Pseudobacteriovorax antillogorgiicola</name>
    <dbReference type="NCBI Taxonomy" id="1513793"/>
    <lineage>
        <taxon>Bacteria</taxon>
        <taxon>Pseudomonadati</taxon>
        <taxon>Bdellovibrionota</taxon>
        <taxon>Oligoflexia</taxon>
        <taxon>Oligoflexales</taxon>
        <taxon>Pseudobacteriovoracaceae</taxon>
        <taxon>Pseudobacteriovorax</taxon>
    </lineage>
</organism>
<dbReference type="InterPro" id="IPR013747">
    <property type="entry name" value="ACP_syn_III_C"/>
</dbReference>
<dbReference type="SUPFAM" id="SSF53901">
    <property type="entry name" value="Thiolase-like"/>
    <property type="match status" value="1"/>
</dbReference>
<dbReference type="RefSeq" id="WP_132320810.1">
    <property type="nucleotide sequence ID" value="NZ_FWZT01000010.1"/>
</dbReference>
<reference evidence="6" key="1">
    <citation type="submission" date="2017-04" db="EMBL/GenBank/DDBJ databases">
        <authorList>
            <person name="Varghese N."/>
            <person name="Submissions S."/>
        </authorList>
    </citation>
    <scope>NUCLEOTIDE SEQUENCE [LARGE SCALE GENOMIC DNA]</scope>
    <source>
        <strain evidence="6">RKEM611</strain>
    </source>
</reference>
<dbReference type="Pfam" id="PF08541">
    <property type="entry name" value="ACP_syn_III_C"/>
    <property type="match status" value="1"/>
</dbReference>